<feature type="region of interest" description="Disordered" evidence="1">
    <location>
        <begin position="1"/>
        <end position="33"/>
    </location>
</feature>
<evidence type="ECO:0000313" key="3">
    <source>
        <dbReference type="Proteomes" id="UP001153954"/>
    </source>
</evidence>
<proteinExistence type="predicted"/>
<dbReference type="AlphaFoldDB" id="A0AAU9UPX9"/>
<name>A0AAU9UPX9_EUPED</name>
<reference evidence="2" key="1">
    <citation type="submission" date="2022-03" db="EMBL/GenBank/DDBJ databases">
        <authorList>
            <person name="Tunstrom K."/>
        </authorList>
    </citation>
    <scope>NUCLEOTIDE SEQUENCE</scope>
</reference>
<feature type="compositionally biased region" description="Acidic residues" evidence="1">
    <location>
        <begin position="22"/>
        <end position="33"/>
    </location>
</feature>
<gene>
    <name evidence="2" type="ORF">EEDITHA_LOCUS15550</name>
</gene>
<sequence length="94" mass="10954">MSRKEEACYTREELEGISHDESDNEEDEEGDVDDPLLVQEHMEVQEDPESIPNCRIPSRLLDKESLYGRNDFSTMISIKLFSWEVPNIHLICLN</sequence>
<feature type="compositionally biased region" description="Basic and acidic residues" evidence="1">
    <location>
        <begin position="1"/>
        <end position="21"/>
    </location>
</feature>
<evidence type="ECO:0000313" key="2">
    <source>
        <dbReference type="EMBL" id="CAH2100724.1"/>
    </source>
</evidence>
<dbReference type="EMBL" id="CAKOGL010000023">
    <property type="protein sequence ID" value="CAH2100724.1"/>
    <property type="molecule type" value="Genomic_DNA"/>
</dbReference>
<dbReference type="Proteomes" id="UP001153954">
    <property type="component" value="Unassembled WGS sequence"/>
</dbReference>
<keyword evidence="3" id="KW-1185">Reference proteome</keyword>
<organism evidence="2 3">
    <name type="scientific">Euphydryas editha</name>
    <name type="common">Edith's checkerspot</name>
    <dbReference type="NCBI Taxonomy" id="104508"/>
    <lineage>
        <taxon>Eukaryota</taxon>
        <taxon>Metazoa</taxon>
        <taxon>Ecdysozoa</taxon>
        <taxon>Arthropoda</taxon>
        <taxon>Hexapoda</taxon>
        <taxon>Insecta</taxon>
        <taxon>Pterygota</taxon>
        <taxon>Neoptera</taxon>
        <taxon>Endopterygota</taxon>
        <taxon>Lepidoptera</taxon>
        <taxon>Glossata</taxon>
        <taxon>Ditrysia</taxon>
        <taxon>Papilionoidea</taxon>
        <taxon>Nymphalidae</taxon>
        <taxon>Nymphalinae</taxon>
        <taxon>Euphydryas</taxon>
    </lineage>
</organism>
<comment type="caution">
    <text evidence="2">The sequence shown here is derived from an EMBL/GenBank/DDBJ whole genome shotgun (WGS) entry which is preliminary data.</text>
</comment>
<accession>A0AAU9UPX9</accession>
<protein>
    <submittedName>
        <fullName evidence="2">Uncharacterized protein</fullName>
    </submittedName>
</protein>
<evidence type="ECO:0000256" key="1">
    <source>
        <dbReference type="SAM" id="MobiDB-lite"/>
    </source>
</evidence>